<sequence>MGAIPVQNDYAMSTPSAFILPLKGLGKGFYEFDLRVDRDFLTNFPESPIQVADIDLHLIVDKQSREMVVDLNFAGTVATHCDRCLADIDLPVSDRSQLIVKFTAEANEQQDEGEIVYLHPDTNDFNLAPFVYEAVVLSIPMIRTYDCRSGEPPYPCDEDLLNRIEASYDNAEEAPLKTQEDDETSSPWDVLKDLNKN</sequence>
<feature type="region of interest" description="Disordered" evidence="1">
    <location>
        <begin position="167"/>
        <end position="197"/>
    </location>
</feature>
<dbReference type="EMBL" id="PTJC01000006">
    <property type="protein sequence ID" value="PPK86440.1"/>
    <property type="molecule type" value="Genomic_DNA"/>
</dbReference>
<evidence type="ECO:0000313" key="2">
    <source>
        <dbReference type="EMBL" id="PPK86440.1"/>
    </source>
</evidence>
<keyword evidence="3" id="KW-1185">Reference proteome</keyword>
<dbReference type="InterPro" id="IPR003772">
    <property type="entry name" value="YceD"/>
</dbReference>
<gene>
    <name evidence="2" type="ORF">CLV84_3367</name>
</gene>
<evidence type="ECO:0000313" key="3">
    <source>
        <dbReference type="Proteomes" id="UP000237662"/>
    </source>
</evidence>
<dbReference type="OrthoDB" id="1524821at2"/>
<name>A0A2S6I5L5_9BACT</name>
<dbReference type="AlphaFoldDB" id="A0A2S6I5L5"/>
<evidence type="ECO:0000256" key="1">
    <source>
        <dbReference type="SAM" id="MobiDB-lite"/>
    </source>
</evidence>
<accession>A0A2S6I5L5</accession>
<protein>
    <submittedName>
        <fullName evidence="2">Uncharacterized metal-binding protein YceD (DUF177 family)</fullName>
    </submittedName>
</protein>
<dbReference type="Pfam" id="PF02620">
    <property type="entry name" value="YceD"/>
    <property type="match status" value="1"/>
</dbReference>
<dbReference type="Proteomes" id="UP000237662">
    <property type="component" value="Unassembled WGS sequence"/>
</dbReference>
<comment type="caution">
    <text evidence="2">The sequence shown here is derived from an EMBL/GenBank/DDBJ whole genome shotgun (WGS) entry which is preliminary data.</text>
</comment>
<organism evidence="2 3">
    <name type="scientific">Neolewinella xylanilytica</name>
    <dbReference type="NCBI Taxonomy" id="1514080"/>
    <lineage>
        <taxon>Bacteria</taxon>
        <taxon>Pseudomonadati</taxon>
        <taxon>Bacteroidota</taxon>
        <taxon>Saprospiria</taxon>
        <taxon>Saprospirales</taxon>
        <taxon>Lewinellaceae</taxon>
        <taxon>Neolewinella</taxon>
    </lineage>
</organism>
<reference evidence="2 3" key="1">
    <citation type="submission" date="2018-02" db="EMBL/GenBank/DDBJ databases">
        <title>Genomic Encyclopedia of Archaeal and Bacterial Type Strains, Phase II (KMG-II): from individual species to whole genera.</title>
        <authorList>
            <person name="Goeker M."/>
        </authorList>
    </citation>
    <scope>NUCLEOTIDE SEQUENCE [LARGE SCALE GENOMIC DNA]</scope>
    <source>
        <strain evidence="2 3">DSM 29526</strain>
    </source>
</reference>
<proteinExistence type="predicted"/>